<dbReference type="AlphaFoldDB" id="G9P0W4"/>
<gene>
    <name evidence="2" type="ORF">TRIATDRAFT_32864</name>
</gene>
<dbReference type="KEGG" id="tatv:25783816"/>
<dbReference type="Proteomes" id="UP000005426">
    <property type="component" value="Unassembled WGS sequence"/>
</dbReference>
<dbReference type="GO" id="GO:0019836">
    <property type="term" value="P:symbiont-mediated hemolysis of host erythrocyte"/>
    <property type="evidence" value="ECO:0007669"/>
    <property type="project" value="InterPro"/>
</dbReference>
<dbReference type="Gene3D" id="2.60.270.50">
    <property type="match status" value="1"/>
</dbReference>
<comment type="caution">
    <text evidence="2">The sequence shown here is derived from an EMBL/GenBank/DDBJ whole genome shotgun (WGS) entry which is preliminary data.</text>
</comment>
<sequence>MGDARSEDQWVSVRVLNRMRKNDISFKNAALSWGKFYSGSKSNEISAATVDETVVHTGITKSADSCGRSGAASGVEGHLDLYDGTKKICTLYWNCPWGSAVNDFQVRDYSAVTSDYSVAVENWNRKDGPLGNVDIAVSLLGVREKR</sequence>
<dbReference type="OMA" id="VYWDCPW"/>
<dbReference type="OrthoDB" id="2727348at2759"/>
<dbReference type="GeneID" id="25783816"/>
<dbReference type="STRING" id="452589.G9P0W4"/>
<evidence type="ECO:0008006" key="4">
    <source>
        <dbReference type="Google" id="ProtNLM"/>
    </source>
</evidence>
<keyword evidence="3" id="KW-1185">Reference proteome</keyword>
<comment type="similarity">
    <text evidence="1">Belongs to the aegerolysin family.</text>
</comment>
<name>G9P0W4_HYPAI</name>
<organism evidence="2 3">
    <name type="scientific">Hypocrea atroviridis (strain ATCC 20476 / IMI 206040)</name>
    <name type="common">Trichoderma atroviride</name>
    <dbReference type="NCBI Taxonomy" id="452589"/>
    <lineage>
        <taxon>Eukaryota</taxon>
        <taxon>Fungi</taxon>
        <taxon>Dikarya</taxon>
        <taxon>Ascomycota</taxon>
        <taxon>Pezizomycotina</taxon>
        <taxon>Sordariomycetes</taxon>
        <taxon>Hypocreomycetidae</taxon>
        <taxon>Hypocreales</taxon>
        <taxon>Hypocreaceae</taxon>
        <taxon>Trichoderma</taxon>
    </lineage>
</organism>
<dbReference type="HOGENOM" id="CLU_115909_0_0_1"/>
<protein>
    <recommendedName>
        <fullName evidence="4">Aegerolysin type hemolysin</fullName>
    </recommendedName>
</protein>
<dbReference type="Pfam" id="PF06355">
    <property type="entry name" value="Aegerolysin"/>
    <property type="match status" value="1"/>
</dbReference>
<dbReference type="PIRSF" id="PIRSF007951">
    <property type="entry name" value="Hemolysin, aegerolysin type"/>
    <property type="match status" value="1"/>
</dbReference>
<evidence type="ECO:0000313" key="2">
    <source>
        <dbReference type="EMBL" id="EHK42428.1"/>
    </source>
</evidence>
<dbReference type="eggNOG" id="ENOG502SSEK">
    <property type="taxonomic scope" value="Eukaryota"/>
</dbReference>
<evidence type="ECO:0000256" key="1">
    <source>
        <dbReference type="ARBA" id="ARBA00010795"/>
    </source>
</evidence>
<accession>G9P0W4</accession>
<evidence type="ECO:0000313" key="3">
    <source>
        <dbReference type="Proteomes" id="UP000005426"/>
    </source>
</evidence>
<proteinExistence type="inferred from homology"/>
<dbReference type="EMBL" id="ABDG02000026">
    <property type="protein sequence ID" value="EHK42428.1"/>
    <property type="molecule type" value="Genomic_DNA"/>
</dbReference>
<dbReference type="InterPro" id="IPR009413">
    <property type="entry name" value="Aegerolysin-typ"/>
</dbReference>
<reference evidence="2 3" key="1">
    <citation type="journal article" date="2011" name="Genome Biol.">
        <title>Comparative genome sequence analysis underscores mycoparasitism as the ancestral life style of Trichoderma.</title>
        <authorList>
            <person name="Kubicek C.P."/>
            <person name="Herrera-Estrella A."/>
            <person name="Seidl-Seiboth V."/>
            <person name="Martinez D.A."/>
            <person name="Druzhinina I.S."/>
            <person name="Thon M."/>
            <person name="Zeilinger S."/>
            <person name="Casas-Flores S."/>
            <person name="Horwitz B.A."/>
            <person name="Mukherjee P.K."/>
            <person name="Mukherjee M."/>
            <person name="Kredics L."/>
            <person name="Alcaraz L.D."/>
            <person name="Aerts A."/>
            <person name="Antal Z."/>
            <person name="Atanasova L."/>
            <person name="Cervantes-Badillo M.G."/>
            <person name="Challacombe J."/>
            <person name="Chertkov O."/>
            <person name="McCluskey K."/>
            <person name="Coulpier F."/>
            <person name="Deshpande N."/>
            <person name="von Doehren H."/>
            <person name="Ebbole D.J."/>
            <person name="Esquivel-Naranjo E.U."/>
            <person name="Fekete E."/>
            <person name="Flipphi M."/>
            <person name="Glaser F."/>
            <person name="Gomez-Rodriguez E.Y."/>
            <person name="Gruber S."/>
            <person name="Han C."/>
            <person name="Henrissat B."/>
            <person name="Hermosa R."/>
            <person name="Hernandez-Onate M."/>
            <person name="Karaffa L."/>
            <person name="Kosti I."/>
            <person name="Le Crom S."/>
            <person name="Lindquist E."/>
            <person name="Lucas S."/>
            <person name="Luebeck M."/>
            <person name="Luebeck P.S."/>
            <person name="Margeot A."/>
            <person name="Metz B."/>
            <person name="Misra M."/>
            <person name="Nevalainen H."/>
            <person name="Omann M."/>
            <person name="Packer N."/>
            <person name="Perrone G."/>
            <person name="Uresti-Rivera E.E."/>
            <person name="Salamov A."/>
            <person name="Schmoll M."/>
            <person name="Seiboth B."/>
            <person name="Shapiro H."/>
            <person name="Sukno S."/>
            <person name="Tamayo-Ramos J.A."/>
            <person name="Tisch D."/>
            <person name="Wiest A."/>
            <person name="Wilkinson H.H."/>
            <person name="Zhang M."/>
            <person name="Coutinho P.M."/>
            <person name="Kenerley C.M."/>
            <person name="Monte E."/>
            <person name="Baker S.E."/>
            <person name="Grigoriev I.V."/>
        </authorList>
    </citation>
    <scope>NUCLEOTIDE SEQUENCE [LARGE SCALE GENOMIC DNA]</scope>
    <source>
        <strain evidence="3">ATCC 20476 / IMI 206040</strain>
    </source>
</reference>